<sequence>SSSSSSHLLPCISYDLSVMEMIRLTEGNVQQYVLFPLWSSDSKNPQNTDDDATFEVKKPEFEVEKPKSAVHVSPSSSAKT</sequence>
<organism evidence="1">
    <name type="scientific">Tanacetum cinerariifolium</name>
    <name type="common">Dalmatian daisy</name>
    <name type="synonym">Chrysanthemum cinerariifolium</name>
    <dbReference type="NCBI Taxonomy" id="118510"/>
    <lineage>
        <taxon>Eukaryota</taxon>
        <taxon>Viridiplantae</taxon>
        <taxon>Streptophyta</taxon>
        <taxon>Embryophyta</taxon>
        <taxon>Tracheophyta</taxon>
        <taxon>Spermatophyta</taxon>
        <taxon>Magnoliopsida</taxon>
        <taxon>eudicotyledons</taxon>
        <taxon>Gunneridae</taxon>
        <taxon>Pentapetalae</taxon>
        <taxon>asterids</taxon>
        <taxon>campanulids</taxon>
        <taxon>Asterales</taxon>
        <taxon>Asteraceae</taxon>
        <taxon>Asteroideae</taxon>
        <taxon>Anthemideae</taxon>
        <taxon>Anthemidinae</taxon>
        <taxon>Tanacetum</taxon>
    </lineage>
</organism>
<gene>
    <name evidence="1" type="ORF">Tci_700016</name>
</gene>
<name>A0A699L693_TANCI</name>
<proteinExistence type="predicted"/>
<protein>
    <submittedName>
        <fullName evidence="1">Uncharacterized protein</fullName>
    </submittedName>
</protein>
<dbReference type="EMBL" id="BKCJ010592108">
    <property type="protein sequence ID" value="GFB28045.1"/>
    <property type="molecule type" value="Genomic_DNA"/>
</dbReference>
<feature type="non-terminal residue" evidence="1">
    <location>
        <position position="1"/>
    </location>
</feature>
<accession>A0A699L693</accession>
<comment type="caution">
    <text evidence="1">The sequence shown here is derived from an EMBL/GenBank/DDBJ whole genome shotgun (WGS) entry which is preliminary data.</text>
</comment>
<dbReference type="AlphaFoldDB" id="A0A699L693"/>
<reference evidence="1" key="1">
    <citation type="journal article" date="2019" name="Sci. Rep.">
        <title>Draft genome of Tanacetum cinerariifolium, the natural source of mosquito coil.</title>
        <authorList>
            <person name="Yamashiro T."/>
            <person name="Shiraishi A."/>
            <person name="Satake H."/>
            <person name="Nakayama K."/>
        </authorList>
    </citation>
    <scope>NUCLEOTIDE SEQUENCE</scope>
</reference>
<evidence type="ECO:0000313" key="1">
    <source>
        <dbReference type="EMBL" id="GFB28045.1"/>
    </source>
</evidence>